<evidence type="ECO:0000313" key="1">
    <source>
        <dbReference type="EMBL" id="MFL9829733.1"/>
    </source>
</evidence>
<reference evidence="1 2" key="1">
    <citation type="submission" date="2024-06" db="EMBL/GenBank/DDBJ databases">
        <authorList>
            <person name="Kaempfer P."/>
            <person name="Viver T."/>
        </authorList>
    </citation>
    <scope>NUCLEOTIDE SEQUENCE [LARGE SCALE GENOMIC DNA]</scope>
    <source>
        <strain evidence="1 2">ST-87</strain>
    </source>
</reference>
<protein>
    <recommendedName>
        <fullName evidence="3">SIR2-like domain-containing protein</fullName>
    </recommendedName>
</protein>
<accession>A0ABW8XQ33</accession>
<dbReference type="RefSeq" id="WP_408079664.1">
    <property type="nucleotide sequence ID" value="NZ_JBELQA010000001.1"/>
</dbReference>
<gene>
    <name evidence="1" type="ORF">ABS764_02615</name>
</gene>
<proteinExistence type="predicted"/>
<dbReference type="EMBL" id="JBELQA010000001">
    <property type="protein sequence ID" value="MFL9829733.1"/>
    <property type="molecule type" value="Genomic_DNA"/>
</dbReference>
<dbReference type="Proteomes" id="UP001629260">
    <property type="component" value="Unassembled WGS sequence"/>
</dbReference>
<keyword evidence="2" id="KW-1185">Reference proteome</keyword>
<evidence type="ECO:0008006" key="3">
    <source>
        <dbReference type="Google" id="ProtNLM"/>
    </source>
</evidence>
<organism evidence="1 2">
    <name type="scientific">Flavobacterium plantiphilum</name>
    <dbReference type="NCBI Taxonomy" id="3163297"/>
    <lineage>
        <taxon>Bacteria</taxon>
        <taxon>Pseudomonadati</taxon>
        <taxon>Bacteroidota</taxon>
        <taxon>Flavobacteriia</taxon>
        <taxon>Flavobacteriales</taxon>
        <taxon>Flavobacteriaceae</taxon>
        <taxon>Flavobacterium</taxon>
    </lineage>
</organism>
<sequence length="265" mass="29938">MSATINAKVTILVGAGAVENAWKPILNIFRLINGDETDQDSANFLFAKSICALRLYSKLPQRAKQLKEEQELVSSMKEVIGDSLKLAQKDGTLKPRKEFATMLDKFVLCSPNNLFGFVTTNWDTVIDAEADRWVKDKYLDIESAKVFHIHGSIEAHEHLYLPSETSMENYRSDAENERLGYAHFATFKLLKEANSIILYGLSLDPLDAELNLLLGGAFKASKTIKEVIIVNPNYQLVRKRVKILLFRKTGIAIRCFDPENLEIEL</sequence>
<comment type="caution">
    <text evidence="1">The sequence shown here is derived from an EMBL/GenBank/DDBJ whole genome shotgun (WGS) entry which is preliminary data.</text>
</comment>
<evidence type="ECO:0000313" key="2">
    <source>
        <dbReference type="Proteomes" id="UP001629260"/>
    </source>
</evidence>
<name>A0ABW8XQ33_9FLAO</name>